<dbReference type="eggNOG" id="KOG4297">
    <property type="taxonomic scope" value="Eukaryota"/>
</dbReference>
<dbReference type="GeneID" id="6496472"/>
<evidence type="ECO:0000313" key="4">
    <source>
        <dbReference type="Proteomes" id="UP000007801"/>
    </source>
</evidence>
<sequence length="323" mass="36172">MWSFLFLTIHIFVGITMGSLNCPTENSHPLKFHLVRQCQRASAHDALALENVSSLEECANLAQELRGLAINYAPGGPKRTINIFEARVSTNVTEKQKHIRSRLTVFEQPGEFFNCHVLQCPQNTSFSGMVNDSRFDYYSLYGRPTVLQNYSCVPEVGLFVVYTQPSGYLNASLKCTNSSEFTGSLAHIASESRTSSLAQWLLDFNKKTPSSVQPETNVFLAYVGLAYNRSTSLNPLDFRNSQQESLNCFLYRAWAVNHPRLGSELTNASCVALTPQGTWQTLNCDRELPFICEIHTAKTSNELDQPDSQLDIGKNAVLECDNY</sequence>
<feature type="chain" id="PRO_5002792678" description="C-type lectin domain-containing protein" evidence="1">
    <location>
        <begin position="19"/>
        <end position="323"/>
    </location>
</feature>
<organism evidence="3 4">
    <name type="scientific">Drosophila ananassae</name>
    <name type="common">Fruit fly</name>
    <dbReference type="NCBI Taxonomy" id="7217"/>
    <lineage>
        <taxon>Eukaryota</taxon>
        <taxon>Metazoa</taxon>
        <taxon>Ecdysozoa</taxon>
        <taxon>Arthropoda</taxon>
        <taxon>Hexapoda</taxon>
        <taxon>Insecta</taxon>
        <taxon>Pterygota</taxon>
        <taxon>Neoptera</taxon>
        <taxon>Endopterygota</taxon>
        <taxon>Diptera</taxon>
        <taxon>Brachycera</taxon>
        <taxon>Muscomorpha</taxon>
        <taxon>Ephydroidea</taxon>
        <taxon>Drosophilidae</taxon>
        <taxon>Drosophila</taxon>
        <taxon>Sophophora</taxon>
    </lineage>
</organism>
<proteinExistence type="predicted"/>
<protein>
    <recommendedName>
        <fullName evidence="2">C-type lectin domain-containing protein</fullName>
    </recommendedName>
</protein>
<feature type="signal peptide" evidence="1">
    <location>
        <begin position="1"/>
        <end position="18"/>
    </location>
</feature>
<evidence type="ECO:0000259" key="2">
    <source>
        <dbReference type="PROSITE" id="PS50041"/>
    </source>
</evidence>
<gene>
    <name evidence="3" type="primary">Dana\GF13634</name>
    <name evidence="3" type="synonym">dana_GLEANR_13642</name>
    <name evidence="3" type="ORF">GF13634</name>
</gene>
<dbReference type="HOGENOM" id="CLU_075159_0_0_1"/>
<evidence type="ECO:0000313" key="3">
    <source>
        <dbReference type="EMBL" id="EDV37793.1"/>
    </source>
</evidence>
<dbReference type="InterPro" id="IPR016187">
    <property type="entry name" value="CTDL_fold"/>
</dbReference>
<dbReference type="SUPFAM" id="SSF56436">
    <property type="entry name" value="C-type lectin-like"/>
    <property type="match status" value="1"/>
</dbReference>
<dbReference type="InterPro" id="IPR016186">
    <property type="entry name" value="C-type_lectin-like/link_sf"/>
</dbReference>
<dbReference type="InParanoid" id="B3MG90"/>
<dbReference type="Pfam" id="PF00059">
    <property type="entry name" value="Lectin_C"/>
    <property type="match status" value="1"/>
</dbReference>
<reference evidence="3 4" key="1">
    <citation type="journal article" date="2007" name="Nature">
        <title>Evolution of genes and genomes on the Drosophila phylogeny.</title>
        <authorList>
            <consortium name="Drosophila 12 Genomes Consortium"/>
            <person name="Clark A.G."/>
            <person name="Eisen M.B."/>
            <person name="Smith D.R."/>
            <person name="Bergman C.M."/>
            <person name="Oliver B."/>
            <person name="Markow T.A."/>
            <person name="Kaufman T.C."/>
            <person name="Kellis M."/>
            <person name="Gelbart W."/>
            <person name="Iyer V.N."/>
            <person name="Pollard D.A."/>
            <person name="Sackton T.B."/>
            <person name="Larracuente A.M."/>
            <person name="Singh N.D."/>
            <person name="Abad J.P."/>
            <person name="Abt D.N."/>
            <person name="Adryan B."/>
            <person name="Aguade M."/>
            <person name="Akashi H."/>
            <person name="Anderson W.W."/>
            <person name="Aquadro C.F."/>
            <person name="Ardell D.H."/>
            <person name="Arguello R."/>
            <person name="Artieri C.G."/>
            <person name="Barbash D.A."/>
            <person name="Barker D."/>
            <person name="Barsanti P."/>
            <person name="Batterham P."/>
            <person name="Batzoglou S."/>
            <person name="Begun D."/>
            <person name="Bhutkar A."/>
            <person name="Blanco E."/>
            <person name="Bosak S.A."/>
            <person name="Bradley R.K."/>
            <person name="Brand A.D."/>
            <person name="Brent M.R."/>
            <person name="Brooks A.N."/>
            <person name="Brown R.H."/>
            <person name="Butlin R.K."/>
            <person name="Caggese C."/>
            <person name="Calvi B.R."/>
            <person name="Bernardo de Carvalho A."/>
            <person name="Caspi A."/>
            <person name="Castrezana S."/>
            <person name="Celniker S.E."/>
            <person name="Chang J.L."/>
            <person name="Chapple C."/>
            <person name="Chatterji S."/>
            <person name="Chinwalla A."/>
            <person name="Civetta A."/>
            <person name="Clifton S.W."/>
            <person name="Comeron J.M."/>
            <person name="Costello J.C."/>
            <person name="Coyne J.A."/>
            <person name="Daub J."/>
            <person name="David R.G."/>
            <person name="Delcher A.L."/>
            <person name="Delehaunty K."/>
            <person name="Do C.B."/>
            <person name="Ebling H."/>
            <person name="Edwards K."/>
            <person name="Eickbush T."/>
            <person name="Evans J.D."/>
            <person name="Filipski A."/>
            <person name="Findeiss S."/>
            <person name="Freyhult E."/>
            <person name="Fulton L."/>
            <person name="Fulton R."/>
            <person name="Garcia A.C."/>
            <person name="Gardiner A."/>
            <person name="Garfield D.A."/>
            <person name="Garvin B.E."/>
            <person name="Gibson G."/>
            <person name="Gilbert D."/>
            <person name="Gnerre S."/>
            <person name="Godfrey J."/>
            <person name="Good R."/>
            <person name="Gotea V."/>
            <person name="Gravely B."/>
            <person name="Greenberg A.J."/>
            <person name="Griffiths-Jones S."/>
            <person name="Gross S."/>
            <person name="Guigo R."/>
            <person name="Gustafson E.A."/>
            <person name="Haerty W."/>
            <person name="Hahn M.W."/>
            <person name="Halligan D.L."/>
            <person name="Halpern A.L."/>
            <person name="Halter G.M."/>
            <person name="Han M.V."/>
            <person name="Heger A."/>
            <person name="Hillier L."/>
            <person name="Hinrichs A.S."/>
            <person name="Holmes I."/>
            <person name="Hoskins R.A."/>
            <person name="Hubisz M.J."/>
            <person name="Hultmark D."/>
            <person name="Huntley M.A."/>
            <person name="Jaffe D.B."/>
            <person name="Jagadeeshan S."/>
            <person name="Jeck W.R."/>
            <person name="Johnson J."/>
            <person name="Jones C.D."/>
            <person name="Jordan W.C."/>
            <person name="Karpen G.H."/>
            <person name="Kataoka E."/>
            <person name="Keightley P.D."/>
            <person name="Kheradpour P."/>
            <person name="Kirkness E.F."/>
            <person name="Koerich L.B."/>
            <person name="Kristiansen K."/>
            <person name="Kudrna D."/>
            <person name="Kulathinal R.J."/>
            <person name="Kumar S."/>
            <person name="Kwok R."/>
            <person name="Lander E."/>
            <person name="Langley C.H."/>
            <person name="Lapoint R."/>
            <person name="Lazzaro B.P."/>
            <person name="Lee S.J."/>
            <person name="Levesque L."/>
            <person name="Li R."/>
            <person name="Lin C.F."/>
            <person name="Lin M.F."/>
            <person name="Lindblad-Toh K."/>
            <person name="Llopart A."/>
            <person name="Long M."/>
            <person name="Low L."/>
            <person name="Lozovsky E."/>
            <person name="Lu J."/>
            <person name="Luo M."/>
            <person name="Machado C.A."/>
            <person name="Makalowski W."/>
            <person name="Marzo M."/>
            <person name="Matsuda M."/>
            <person name="Matzkin L."/>
            <person name="McAllister B."/>
            <person name="McBride C.S."/>
            <person name="McKernan B."/>
            <person name="McKernan K."/>
            <person name="Mendez-Lago M."/>
            <person name="Minx P."/>
            <person name="Mollenhauer M.U."/>
            <person name="Montooth K."/>
            <person name="Mount S.M."/>
            <person name="Mu X."/>
            <person name="Myers E."/>
            <person name="Negre B."/>
            <person name="Newfeld S."/>
            <person name="Nielsen R."/>
            <person name="Noor M.A."/>
            <person name="O'Grady P."/>
            <person name="Pachter L."/>
            <person name="Papaceit M."/>
            <person name="Parisi M.J."/>
            <person name="Parisi M."/>
            <person name="Parts L."/>
            <person name="Pedersen J.S."/>
            <person name="Pesole G."/>
            <person name="Phillippy A.M."/>
            <person name="Ponting C.P."/>
            <person name="Pop M."/>
            <person name="Porcelli D."/>
            <person name="Powell J.R."/>
            <person name="Prohaska S."/>
            <person name="Pruitt K."/>
            <person name="Puig M."/>
            <person name="Quesneville H."/>
            <person name="Ram K.R."/>
            <person name="Rand D."/>
            <person name="Rasmussen M.D."/>
            <person name="Reed L.K."/>
            <person name="Reenan R."/>
            <person name="Reily A."/>
            <person name="Remington K.A."/>
            <person name="Rieger T.T."/>
            <person name="Ritchie M.G."/>
            <person name="Robin C."/>
            <person name="Rogers Y.H."/>
            <person name="Rohde C."/>
            <person name="Rozas J."/>
            <person name="Rubenfield M.J."/>
            <person name="Ruiz A."/>
            <person name="Russo S."/>
            <person name="Salzberg S.L."/>
            <person name="Sanchez-Gracia A."/>
            <person name="Saranga D.J."/>
            <person name="Sato H."/>
            <person name="Schaeffer S.W."/>
            <person name="Schatz M.C."/>
            <person name="Schlenke T."/>
            <person name="Schwartz R."/>
            <person name="Segarra C."/>
            <person name="Singh R.S."/>
            <person name="Sirot L."/>
            <person name="Sirota M."/>
            <person name="Sisneros N.B."/>
            <person name="Smith C.D."/>
            <person name="Smith T.F."/>
            <person name="Spieth J."/>
            <person name="Stage D.E."/>
            <person name="Stark A."/>
            <person name="Stephan W."/>
            <person name="Strausberg R.L."/>
            <person name="Strempel S."/>
            <person name="Sturgill D."/>
            <person name="Sutton G."/>
            <person name="Sutton G.G."/>
            <person name="Tao W."/>
            <person name="Teichmann S."/>
            <person name="Tobari Y.N."/>
            <person name="Tomimura Y."/>
            <person name="Tsolas J.M."/>
            <person name="Valente V.L."/>
            <person name="Venter E."/>
            <person name="Venter J.C."/>
            <person name="Vicario S."/>
            <person name="Vieira F.G."/>
            <person name="Vilella A.J."/>
            <person name="Villasante A."/>
            <person name="Walenz B."/>
            <person name="Wang J."/>
            <person name="Wasserman M."/>
            <person name="Watts T."/>
            <person name="Wilson D."/>
            <person name="Wilson R.K."/>
            <person name="Wing R.A."/>
            <person name="Wolfner M.F."/>
            <person name="Wong A."/>
            <person name="Wong G.K."/>
            <person name="Wu C.I."/>
            <person name="Wu G."/>
            <person name="Yamamoto D."/>
            <person name="Yang H.P."/>
            <person name="Yang S.P."/>
            <person name="Yorke J.A."/>
            <person name="Yoshida K."/>
            <person name="Zdobnov E."/>
            <person name="Zhang P."/>
            <person name="Zhang Y."/>
            <person name="Zimin A.V."/>
            <person name="Baldwin J."/>
            <person name="Abdouelleil A."/>
            <person name="Abdulkadir J."/>
            <person name="Abebe A."/>
            <person name="Abera B."/>
            <person name="Abreu J."/>
            <person name="Acer S.C."/>
            <person name="Aftuck L."/>
            <person name="Alexander A."/>
            <person name="An P."/>
            <person name="Anderson E."/>
            <person name="Anderson S."/>
            <person name="Arachi H."/>
            <person name="Azer M."/>
            <person name="Bachantsang P."/>
            <person name="Barry A."/>
            <person name="Bayul T."/>
            <person name="Berlin A."/>
            <person name="Bessette D."/>
            <person name="Bloom T."/>
            <person name="Blye J."/>
            <person name="Boguslavskiy L."/>
            <person name="Bonnet C."/>
            <person name="Boukhgalter B."/>
            <person name="Bourzgui I."/>
            <person name="Brown A."/>
            <person name="Cahill P."/>
            <person name="Channer S."/>
            <person name="Cheshatsang Y."/>
            <person name="Chuda L."/>
            <person name="Citroen M."/>
            <person name="Collymore A."/>
            <person name="Cooke P."/>
            <person name="Costello M."/>
            <person name="D'Aco K."/>
            <person name="Daza R."/>
            <person name="De Haan G."/>
            <person name="DeGray S."/>
            <person name="DeMaso C."/>
            <person name="Dhargay N."/>
            <person name="Dooley K."/>
            <person name="Dooley E."/>
            <person name="Doricent M."/>
            <person name="Dorje P."/>
            <person name="Dorjee K."/>
            <person name="Dupes A."/>
            <person name="Elong R."/>
            <person name="Falk J."/>
            <person name="Farina A."/>
            <person name="Faro S."/>
            <person name="Ferguson D."/>
            <person name="Fisher S."/>
            <person name="Foley C.D."/>
            <person name="Franke A."/>
            <person name="Friedrich D."/>
            <person name="Gadbois L."/>
            <person name="Gearin G."/>
            <person name="Gearin C.R."/>
            <person name="Giannoukos G."/>
            <person name="Goode T."/>
            <person name="Graham J."/>
            <person name="Grandbois E."/>
            <person name="Grewal S."/>
            <person name="Gyaltsen K."/>
            <person name="Hafez N."/>
            <person name="Hagos B."/>
            <person name="Hall J."/>
            <person name="Henson C."/>
            <person name="Hollinger A."/>
            <person name="Honan T."/>
            <person name="Huard M.D."/>
            <person name="Hughes L."/>
            <person name="Hurhula B."/>
            <person name="Husby M.E."/>
            <person name="Kamat A."/>
            <person name="Kanga B."/>
            <person name="Kashin S."/>
            <person name="Khazanovich D."/>
            <person name="Kisner P."/>
            <person name="Lance K."/>
            <person name="Lara M."/>
            <person name="Lee W."/>
            <person name="Lennon N."/>
            <person name="Letendre F."/>
            <person name="LeVine R."/>
            <person name="Lipovsky A."/>
            <person name="Liu X."/>
            <person name="Liu J."/>
            <person name="Liu S."/>
            <person name="Lokyitsang T."/>
            <person name="Lokyitsang Y."/>
            <person name="Lubonja R."/>
            <person name="Lui A."/>
            <person name="MacDonald P."/>
            <person name="Magnisalis V."/>
            <person name="Maru K."/>
            <person name="Matthews C."/>
            <person name="McCusker W."/>
            <person name="McDonough S."/>
            <person name="Mehta T."/>
            <person name="Meldrim J."/>
            <person name="Meneus L."/>
            <person name="Mihai O."/>
            <person name="Mihalev A."/>
            <person name="Mihova T."/>
            <person name="Mittelman R."/>
            <person name="Mlenga V."/>
            <person name="Montmayeur A."/>
            <person name="Mulrain L."/>
            <person name="Navidi A."/>
            <person name="Naylor J."/>
            <person name="Negash T."/>
            <person name="Nguyen T."/>
            <person name="Nguyen N."/>
            <person name="Nicol R."/>
            <person name="Norbu C."/>
            <person name="Norbu N."/>
            <person name="Novod N."/>
            <person name="O'Neill B."/>
            <person name="Osman S."/>
            <person name="Markiewicz E."/>
            <person name="Oyono O.L."/>
            <person name="Patti C."/>
            <person name="Phunkhang P."/>
            <person name="Pierre F."/>
            <person name="Priest M."/>
            <person name="Raghuraman S."/>
            <person name="Rege F."/>
            <person name="Reyes R."/>
            <person name="Rise C."/>
            <person name="Rogov P."/>
            <person name="Ross K."/>
            <person name="Ryan E."/>
            <person name="Settipalli S."/>
            <person name="Shea T."/>
            <person name="Sherpa N."/>
            <person name="Shi L."/>
            <person name="Shih D."/>
            <person name="Sparrow T."/>
            <person name="Spaulding J."/>
            <person name="Stalker J."/>
            <person name="Stange-Thomann N."/>
            <person name="Stavropoulos S."/>
            <person name="Stone C."/>
            <person name="Strader C."/>
            <person name="Tesfaye S."/>
            <person name="Thomson T."/>
            <person name="Thoulutsang Y."/>
            <person name="Thoulutsang D."/>
            <person name="Topham K."/>
            <person name="Topping I."/>
            <person name="Tsamla T."/>
            <person name="Vassiliev H."/>
            <person name="Vo A."/>
            <person name="Wangchuk T."/>
            <person name="Wangdi T."/>
            <person name="Weiand M."/>
            <person name="Wilkinson J."/>
            <person name="Wilson A."/>
            <person name="Yadav S."/>
            <person name="Young G."/>
            <person name="Yu Q."/>
            <person name="Zembek L."/>
            <person name="Zhong D."/>
            <person name="Zimmer A."/>
            <person name="Zwirko Z."/>
            <person name="Jaffe D.B."/>
            <person name="Alvarez P."/>
            <person name="Brockman W."/>
            <person name="Butler J."/>
            <person name="Chin C."/>
            <person name="Gnerre S."/>
            <person name="Grabherr M."/>
            <person name="Kleber M."/>
            <person name="Mauceli E."/>
            <person name="MacCallum I."/>
        </authorList>
    </citation>
    <scope>NUCLEOTIDE SEQUENCE [LARGE SCALE GENOMIC DNA]</scope>
    <source>
        <strain evidence="4">Tucson 14024-0371.13</strain>
    </source>
</reference>
<dbReference type="OMA" id="FLYRAWH"/>
<dbReference type="Gene3D" id="3.10.100.10">
    <property type="entry name" value="Mannose-Binding Protein A, subunit A"/>
    <property type="match status" value="1"/>
</dbReference>
<dbReference type="KEGG" id="dan:6496472"/>
<dbReference type="CDD" id="cd00037">
    <property type="entry name" value="CLECT"/>
    <property type="match status" value="1"/>
</dbReference>
<dbReference type="EMBL" id="CH902619">
    <property type="protein sequence ID" value="EDV37793.1"/>
    <property type="molecule type" value="Genomic_DNA"/>
</dbReference>
<dbReference type="OrthoDB" id="8066719at2759"/>
<dbReference type="PhylomeDB" id="B3MG90"/>
<name>B3MG90_DROAN</name>
<keyword evidence="1" id="KW-0732">Signal</keyword>
<dbReference type="PROSITE" id="PS50041">
    <property type="entry name" value="C_TYPE_LECTIN_2"/>
    <property type="match status" value="1"/>
</dbReference>
<dbReference type="AlphaFoldDB" id="B3MG90"/>
<evidence type="ECO:0000256" key="1">
    <source>
        <dbReference type="SAM" id="SignalP"/>
    </source>
</evidence>
<accession>B3MG90</accession>
<dbReference type="InterPro" id="IPR001304">
    <property type="entry name" value="C-type_lectin-like"/>
</dbReference>
<dbReference type="STRING" id="7217.B3MG90"/>
<dbReference type="Proteomes" id="UP000007801">
    <property type="component" value="Unassembled WGS sequence"/>
</dbReference>
<keyword evidence="4" id="KW-1185">Reference proteome</keyword>
<feature type="domain" description="C-type lectin" evidence="2">
    <location>
        <begin position="159"/>
        <end position="293"/>
    </location>
</feature>